<evidence type="ECO:0000313" key="4">
    <source>
        <dbReference type="Proteomes" id="UP000505306"/>
    </source>
</evidence>
<gene>
    <name evidence="3" type="ORF">G5B37_04110</name>
</gene>
<keyword evidence="1" id="KW-0732">Signal</keyword>
<evidence type="ECO:0000313" key="3">
    <source>
        <dbReference type="EMBL" id="QIE58772.1"/>
    </source>
</evidence>
<accession>A0A6G6GJP6</accession>
<feature type="chain" id="PRO_5026226453" evidence="1">
    <location>
        <begin position="20"/>
        <end position="184"/>
    </location>
</feature>
<feature type="signal peptide" evidence="1">
    <location>
        <begin position="1"/>
        <end position="19"/>
    </location>
</feature>
<dbReference type="Gene3D" id="2.30.180.10">
    <property type="entry name" value="FAS1 domain"/>
    <property type="match status" value="1"/>
</dbReference>
<protein>
    <submittedName>
        <fullName evidence="3">Fasciclin domain-containing protein</fullName>
    </submittedName>
</protein>
<sequence>MKLNILLVALFAFTFTATAQKYTNTKTQKTTKEWNGLTFSSEKSMFQNLESSSEFSKAAPLFKDGVIEDDAMLTAFVMIDKSFSNLEEDKQKKLFGDTWKSFITYHFIPGRVDANSLEKAIAKGNGTAYFTTVLGQRLGAKRVGSDLVLFDGSGNTAKVIATDFRHRNGFFHIIDGLLLPSTEQ</sequence>
<dbReference type="InterPro" id="IPR000782">
    <property type="entry name" value="FAS1_domain"/>
</dbReference>
<dbReference type="SMART" id="SM00554">
    <property type="entry name" value="FAS1"/>
    <property type="match status" value="1"/>
</dbReference>
<dbReference type="Proteomes" id="UP000505306">
    <property type="component" value="Chromosome"/>
</dbReference>
<dbReference type="InterPro" id="IPR036378">
    <property type="entry name" value="FAS1_dom_sf"/>
</dbReference>
<name>A0A6G6GJP6_9FLAO</name>
<dbReference type="SUPFAM" id="SSF82153">
    <property type="entry name" value="FAS1 domain"/>
    <property type="match status" value="1"/>
</dbReference>
<dbReference type="Pfam" id="PF02469">
    <property type="entry name" value="Fasciclin"/>
    <property type="match status" value="1"/>
</dbReference>
<proteinExistence type="predicted"/>
<dbReference type="EMBL" id="CP049057">
    <property type="protein sequence ID" value="QIE58772.1"/>
    <property type="molecule type" value="Genomic_DNA"/>
</dbReference>
<feature type="domain" description="FAS1" evidence="2">
    <location>
        <begin position="42"/>
        <end position="178"/>
    </location>
</feature>
<evidence type="ECO:0000259" key="2">
    <source>
        <dbReference type="PROSITE" id="PS50213"/>
    </source>
</evidence>
<organism evidence="3 4">
    <name type="scientific">Rasiella rasia</name>
    <dbReference type="NCBI Taxonomy" id="2744027"/>
    <lineage>
        <taxon>Bacteria</taxon>
        <taxon>Pseudomonadati</taxon>
        <taxon>Bacteroidota</taxon>
        <taxon>Flavobacteriia</taxon>
        <taxon>Flavobacteriales</taxon>
        <taxon>Flavobacteriaceae</taxon>
        <taxon>Rasiella</taxon>
    </lineage>
</organism>
<dbReference type="RefSeq" id="WP_164678800.1">
    <property type="nucleotide sequence ID" value="NZ_CP049057.1"/>
</dbReference>
<dbReference type="KEGG" id="mgel:G5B37_04110"/>
<evidence type="ECO:0000256" key="1">
    <source>
        <dbReference type="SAM" id="SignalP"/>
    </source>
</evidence>
<dbReference type="PROSITE" id="PS50213">
    <property type="entry name" value="FAS1"/>
    <property type="match status" value="1"/>
</dbReference>
<dbReference type="AlphaFoldDB" id="A0A6G6GJP6"/>
<reference evidence="3 4" key="1">
    <citation type="submission" date="2020-02" db="EMBL/GenBank/DDBJ databases">
        <title>Complete genome sequence of Flavobacteriaceae bacterium.</title>
        <authorList>
            <person name="Kim S.-J."/>
            <person name="Kim Y.-S."/>
            <person name="Kim K.-H."/>
        </authorList>
    </citation>
    <scope>NUCLEOTIDE SEQUENCE [LARGE SCALE GENOMIC DNA]</scope>
    <source>
        <strain evidence="3 4">RR4-40</strain>
    </source>
</reference>
<keyword evidence="4" id="KW-1185">Reference proteome</keyword>